<keyword evidence="4 12" id="KW-0812">Transmembrane</keyword>
<accession>A0A267EAB3</accession>
<keyword evidence="7 12" id="KW-0472">Membrane</keyword>
<keyword evidence="9" id="KW-0325">Glycoprotein</keyword>
<evidence type="ECO:0000256" key="4">
    <source>
        <dbReference type="ARBA" id="ARBA00022692"/>
    </source>
</evidence>
<comment type="subcellular location">
    <subcellularLocation>
        <location evidence="1">Cell membrane</location>
        <topology evidence="1">Multi-pass membrane protein</topology>
    </subcellularLocation>
</comment>
<evidence type="ECO:0000256" key="2">
    <source>
        <dbReference type="ARBA" id="ARBA00022448"/>
    </source>
</evidence>
<evidence type="ECO:0000256" key="10">
    <source>
        <dbReference type="ARBA" id="ARBA00023286"/>
    </source>
</evidence>
<dbReference type="InterPro" id="IPR052192">
    <property type="entry name" value="Insect_Ionotropic_Sensory_Rcpt"/>
</dbReference>
<reference evidence="14 15" key="1">
    <citation type="submission" date="2017-06" db="EMBL/GenBank/DDBJ databases">
        <title>A platform for efficient transgenesis in Macrostomum lignano, a flatworm model organism for stem cell research.</title>
        <authorList>
            <person name="Berezikov E."/>
        </authorList>
    </citation>
    <scope>NUCLEOTIDE SEQUENCE [LARGE SCALE GENOMIC DNA]</scope>
    <source>
        <strain evidence="14">DV1</strain>
        <tissue evidence="14">Whole organism</tissue>
    </source>
</reference>
<keyword evidence="6" id="KW-0406">Ion transport</keyword>
<evidence type="ECO:0000256" key="7">
    <source>
        <dbReference type="ARBA" id="ARBA00023136"/>
    </source>
</evidence>
<keyword evidence="11" id="KW-0407">Ion channel</keyword>
<keyword evidence="2" id="KW-0813">Transport</keyword>
<keyword evidence="5 12" id="KW-1133">Transmembrane helix</keyword>
<organism evidence="14 15">
    <name type="scientific">Macrostomum lignano</name>
    <dbReference type="NCBI Taxonomy" id="282301"/>
    <lineage>
        <taxon>Eukaryota</taxon>
        <taxon>Metazoa</taxon>
        <taxon>Spiralia</taxon>
        <taxon>Lophotrochozoa</taxon>
        <taxon>Platyhelminthes</taxon>
        <taxon>Rhabditophora</taxon>
        <taxon>Macrostomorpha</taxon>
        <taxon>Macrostomida</taxon>
        <taxon>Macrostomidae</taxon>
        <taxon>Macrostomum</taxon>
    </lineage>
</organism>
<dbReference type="Proteomes" id="UP000215902">
    <property type="component" value="Unassembled WGS sequence"/>
</dbReference>
<evidence type="ECO:0000256" key="11">
    <source>
        <dbReference type="ARBA" id="ARBA00023303"/>
    </source>
</evidence>
<protein>
    <recommendedName>
        <fullName evidence="13">Ionotropic glutamate receptor L-glutamate and glycine-binding domain-containing protein</fullName>
    </recommendedName>
</protein>
<dbReference type="EMBL" id="NIVC01002366">
    <property type="protein sequence ID" value="PAA58520.1"/>
    <property type="molecule type" value="Genomic_DNA"/>
</dbReference>
<dbReference type="AlphaFoldDB" id="A0A267EAB3"/>
<evidence type="ECO:0000256" key="6">
    <source>
        <dbReference type="ARBA" id="ARBA00023065"/>
    </source>
</evidence>
<evidence type="ECO:0000256" key="1">
    <source>
        <dbReference type="ARBA" id="ARBA00004651"/>
    </source>
</evidence>
<evidence type="ECO:0000256" key="3">
    <source>
        <dbReference type="ARBA" id="ARBA00022475"/>
    </source>
</evidence>
<dbReference type="STRING" id="282301.A0A267EAB3"/>
<dbReference type="GO" id="GO:0015276">
    <property type="term" value="F:ligand-gated monoatomic ion channel activity"/>
    <property type="evidence" value="ECO:0007669"/>
    <property type="project" value="InterPro"/>
</dbReference>
<comment type="caution">
    <text evidence="14">The sequence shown here is derived from an EMBL/GenBank/DDBJ whole genome shotgun (WGS) entry which is preliminary data.</text>
</comment>
<sequence length="277" mass="31107">MERLLSISSYVTERGFVAYSAPDRSFNASGLDLLASRTRRLEGRTDLKLTARFDSTEGLLVPLQVDEGRGLLFPNTFRGLKNRTLVICSPEYPPFTKYQHEHPNSTVHVSGMIVEVLSFLSSRMKFRYSVKNSFDGQWGAPVAGSRFLTGCVGEVQRGIADIGVNIFTQTSARIQAVQFSVPLFEDVSSALLPMPPIEEKLWNFVGPFSAQVWILLLVALLFGSSLTWLIAYFNPFSLWNLGLNYALIDEVSYKEYIWSFIGSLLQQGQDFYPFAIS</sequence>
<feature type="domain" description="Ionotropic glutamate receptor L-glutamate and glycine-binding" evidence="13">
    <location>
        <begin position="84"/>
        <end position="192"/>
    </location>
</feature>
<dbReference type="GO" id="GO:0005886">
    <property type="term" value="C:plasma membrane"/>
    <property type="evidence" value="ECO:0007669"/>
    <property type="project" value="UniProtKB-SubCell"/>
</dbReference>
<dbReference type="PANTHER" id="PTHR42643">
    <property type="entry name" value="IONOTROPIC RECEPTOR 20A-RELATED"/>
    <property type="match status" value="1"/>
</dbReference>
<evidence type="ECO:0000256" key="12">
    <source>
        <dbReference type="SAM" id="Phobius"/>
    </source>
</evidence>
<feature type="non-terminal residue" evidence="14">
    <location>
        <position position="277"/>
    </location>
</feature>
<dbReference type="Gene3D" id="3.40.190.10">
    <property type="entry name" value="Periplasmic binding protein-like II"/>
    <property type="match status" value="1"/>
</dbReference>
<evidence type="ECO:0000256" key="5">
    <source>
        <dbReference type="ARBA" id="ARBA00022989"/>
    </source>
</evidence>
<feature type="transmembrane region" description="Helical" evidence="12">
    <location>
        <begin position="212"/>
        <end position="233"/>
    </location>
</feature>
<dbReference type="Pfam" id="PF10613">
    <property type="entry name" value="Lig_chan-Glu_bd"/>
    <property type="match status" value="1"/>
</dbReference>
<dbReference type="PANTHER" id="PTHR42643:SF30">
    <property type="entry name" value="IONOTROPIC RECEPTOR 40A-RELATED"/>
    <property type="match status" value="1"/>
</dbReference>
<dbReference type="InterPro" id="IPR019594">
    <property type="entry name" value="Glu/Gly-bd"/>
</dbReference>
<gene>
    <name evidence="14" type="ORF">BOX15_Mlig031664g1</name>
</gene>
<keyword evidence="15" id="KW-1185">Reference proteome</keyword>
<keyword evidence="3" id="KW-1003">Cell membrane</keyword>
<keyword evidence="8" id="KW-0675">Receptor</keyword>
<evidence type="ECO:0000256" key="8">
    <source>
        <dbReference type="ARBA" id="ARBA00023170"/>
    </source>
</evidence>
<evidence type="ECO:0000313" key="14">
    <source>
        <dbReference type="EMBL" id="PAA58520.1"/>
    </source>
</evidence>
<proteinExistence type="predicted"/>
<dbReference type="SUPFAM" id="SSF53850">
    <property type="entry name" value="Periplasmic binding protein-like II"/>
    <property type="match status" value="1"/>
</dbReference>
<keyword evidence="10" id="KW-1071">Ligand-gated ion channel</keyword>
<dbReference type="Gene3D" id="1.10.287.70">
    <property type="match status" value="1"/>
</dbReference>
<name>A0A267EAB3_9PLAT</name>
<dbReference type="OrthoDB" id="5984008at2759"/>
<evidence type="ECO:0000256" key="9">
    <source>
        <dbReference type="ARBA" id="ARBA00023180"/>
    </source>
</evidence>
<evidence type="ECO:0000259" key="13">
    <source>
        <dbReference type="Pfam" id="PF10613"/>
    </source>
</evidence>
<evidence type="ECO:0000313" key="15">
    <source>
        <dbReference type="Proteomes" id="UP000215902"/>
    </source>
</evidence>